<dbReference type="EMBL" id="QEAM01000071">
    <property type="protein sequence ID" value="TPX47708.1"/>
    <property type="molecule type" value="Genomic_DNA"/>
</dbReference>
<dbReference type="PANTHER" id="PTHR18934:SF221">
    <property type="entry name" value="ATP-DEPENDENT RNA HELICASE DHX34-RELATED"/>
    <property type="match status" value="1"/>
</dbReference>
<evidence type="ECO:0000256" key="6">
    <source>
        <dbReference type="SAM" id="MobiDB-lite"/>
    </source>
</evidence>
<dbReference type="EC" id="3.6.4.13" evidence="1"/>
<dbReference type="InterPro" id="IPR007502">
    <property type="entry name" value="Helicase-assoc_dom"/>
</dbReference>
<dbReference type="PROSITE" id="PS51194">
    <property type="entry name" value="HELICASE_CTER"/>
    <property type="match status" value="1"/>
</dbReference>
<dbReference type="Proteomes" id="UP000320475">
    <property type="component" value="Unassembled WGS sequence"/>
</dbReference>
<dbReference type="SMART" id="SM00847">
    <property type="entry name" value="HA2"/>
    <property type="match status" value="1"/>
</dbReference>
<dbReference type="Pfam" id="PF00271">
    <property type="entry name" value="Helicase_C"/>
    <property type="match status" value="1"/>
</dbReference>
<name>A0A507DA71_9FUNG</name>
<dbReference type="SMART" id="SM00490">
    <property type="entry name" value="HELICc"/>
    <property type="match status" value="1"/>
</dbReference>
<comment type="caution">
    <text evidence="9">The sequence shown here is derived from an EMBL/GenBank/DDBJ whole genome shotgun (WGS) entry which is preliminary data.</text>
</comment>
<feature type="region of interest" description="Disordered" evidence="6">
    <location>
        <begin position="714"/>
        <end position="768"/>
    </location>
</feature>
<feature type="domain" description="Helicase C-terminal" evidence="8">
    <location>
        <begin position="388"/>
        <end position="556"/>
    </location>
</feature>
<protein>
    <recommendedName>
        <fullName evidence="1">RNA helicase</fullName>
        <ecNumber evidence="1">3.6.4.13</ecNumber>
    </recommendedName>
</protein>
<organism evidence="9 10">
    <name type="scientific">Synchytrium endobioticum</name>
    <dbReference type="NCBI Taxonomy" id="286115"/>
    <lineage>
        <taxon>Eukaryota</taxon>
        <taxon>Fungi</taxon>
        <taxon>Fungi incertae sedis</taxon>
        <taxon>Chytridiomycota</taxon>
        <taxon>Chytridiomycota incertae sedis</taxon>
        <taxon>Chytridiomycetes</taxon>
        <taxon>Synchytriales</taxon>
        <taxon>Synchytriaceae</taxon>
        <taxon>Synchytrium</taxon>
    </lineage>
</organism>
<dbReference type="InterPro" id="IPR014001">
    <property type="entry name" value="Helicase_ATP-bd"/>
</dbReference>
<evidence type="ECO:0000259" key="7">
    <source>
        <dbReference type="PROSITE" id="PS51192"/>
    </source>
</evidence>
<gene>
    <name evidence="9" type="ORF">SeLEV6574_g02520</name>
</gene>
<accession>A0A507DA71</accession>
<feature type="region of interest" description="Disordered" evidence="6">
    <location>
        <begin position="1182"/>
        <end position="1216"/>
    </location>
</feature>
<evidence type="ECO:0000313" key="10">
    <source>
        <dbReference type="Proteomes" id="UP000320475"/>
    </source>
</evidence>
<dbReference type="GO" id="GO:1990904">
    <property type="term" value="C:ribonucleoprotein complex"/>
    <property type="evidence" value="ECO:0007669"/>
    <property type="project" value="UniProtKB-ARBA"/>
</dbReference>
<dbReference type="FunFam" id="3.40.50.300:FF:000725">
    <property type="entry name" value="probable ATP-dependent RNA helicase DHX34"/>
    <property type="match status" value="1"/>
</dbReference>
<dbReference type="Pfam" id="PF04408">
    <property type="entry name" value="WHD_HA2"/>
    <property type="match status" value="1"/>
</dbReference>
<dbReference type="PANTHER" id="PTHR18934">
    <property type="entry name" value="ATP-DEPENDENT RNA HELICASE"/>
    <property type="match status" value="1"/>
</dbReference>
<keyword evidence="5" id="KW-0067">ATP-binding</keyword>
<dbReference type="SMART" id="SM00487">
    <property type="entry name" value="DEXDc"/>
    <property type="match status" value="1"/>
</dbReference>
<evidence type="ECO:0000259" key="8">
    <source>
        <dbReference type="PROSITE" id="PS51194"/>
    </source>
</evidence>
<dbReference type="InterPro" id="IPR011709">
    <property type="entry name" value="DEAD-box_helicase_OB_fold"/>
</dbReference>
<keyword evidence="3" id="KW-0378">Hydrolase</keyword>
<dbReference type="GO" id="GO:0005524">
    <property type="term" value="F:ATP binding"/>
    <property type="evidence" value="ECO:0007669"/>
    <property type="project" value="UniProtKB-KW"/>
</dbReference>
<dbReference type="FunFam" id="3.40.50.300:FF:002670">
    <property type="entry name" value="Os03g0282700 protein"/>
    <property type="match status" value="1"/>
</dbReference>
<dbReference type="Pfam" id="PF00270">
    <property type="entry name" value="DEAD"/>
    <property type="match status" value="1"/>
</dbReference>
<dbReference type="Gene3D" id="1.20.120.1080">
    <property type="match status" value="1"/>
</dbReference>
<feature type="compositionally biased region" description="Basic and acidic residues" evidence="6">
    <location>
        <begin position="9"/>
        <end position="26"/>
    </location>
</feature>
<feature type="region of interest" description="Disordered" evidence="6">
    <location>
        <begin position="1661"/>
        <end position="1681"/>
    </location>
</feature>
<dbReference type="GO" id="GO:0003724">
    <property type="term" value="F:RNA helicase activity"/>
    <property type="evidence" value="ECO:0007669"/>
    <property type="project" value="UniProtKB-EC"/>
</dbReference>
<evidence type="ECO:0000256" key="3">
    <source>
        <dbReference type="ARBA" id="ARBA00022801"/>
    </source>
</evidence>
<feature type="domain" description="Helicase ATP-binding" evidence="7">
    <location>
        <begin position="173"/>
        <end position="333"/>
    </location>
</feature>
<dbReference type="InterPro" id="IPR011545">
    <property type="entry name" value="DEAD/DEAH_box_helicase_dom"/>
</dbReference>
<dbReference type="SUPFAM" id="SSF52540">
    <property type="entry name" value="P-loop containing nucleoside triphosphate hydrolases"/>
    <property type="match status" value="1"/>
</dbReference>
<dbReference type="CDD" id="cd18791">
    <property type="entry name" value="SF2_C_RHA"/>
    <property type="match status" value="1"/>
</dbReference>
<dbReference type="InterPro" id="IPR002464">
    <property type="entry name" value="DNA/RNA_helicase_DEAH_CS"/>
</dbReference>
<feature type="compositionally biased region" description="Pro residues" evidence="6">
    <location>
        <begin position="1531"/>
        <end position="1549"/>
    </location>
</feature>
<dbReference type="InterPro" id="IPR056382">
    <property type="entry name" value="DHX34_Znf-C2H2"/>
</dbReference>
<evidence type="ECO:0000256" key="2">
    <source>
        <dbReference type="ARBA" id="ARBA00022741"/>
    </source>
</evidence>
<dbReference type="Pfam" id="PF07717">
    <property type="entry name" value="OB_NTP_bind"/>
    <property type="match status" value="1"/>
</dbReference>
<evidence type="ECO:0000256" key="5">
    <source>
        <dbReference type="ARBA" id="ARBA00022840"/>
    </source>
</evidence>
<dbReference type="InterPro" id="IPR027417">
    <property type="entry name" value="P-loop_NTPase"/>
</dbReference>
<dbReference type="GO" id="GO:0003723">
    <property type="term" value="F:RNA binding"/>
    <property type="evidence" value="ECO:0007669"/>
    <property type="project" value="TreeGrafter"/>
</dbReference>
<feature type="region of interest" description="Disordered" evidence="6">
    <location>
        <begin position="1508"/>
        <end position="1550"/>
    </location>
</feature>
<evidence type="ECO:0000313" key="9">
    <source>
        <dbReference type="EMBL" id="TPX47708.1"/>
    </source>
</evidence>
<keyword evidence="2" id="KW-0547">Nucleotide-binding</keyword>
<dbReference type="OrthoDB" id="10253254at2759"/>
<dbReference type="Pfam" id="PF24485">
    <property type="entry name" value="zf-C2H2_DHX34"/>
    <property type="match status" value="1"/>
</dbReference>
<dbReference type="Gene3D" id="3.40.50.300">
    <property type="entry name" value="P-loop containing nucleotide triphosphate hydrolases"/>
    <property type="match status" value="2"/>
</dbReference>
<sequence>MSFRYNIDGTRREETEQERAADEQDRRRRLNRGSGEGPRIAPYSRQEALQFASKVPQYAQHQSPWSRETDRALFQGTIEIPFRNRHAPEFDEFVEFYIKYLTLRNTKTLSELASSEKNCASVAAFALETEWTIVKNALKLFEDYSKKKKGQLEEKIKKDRMSLPIWPFKEQIADAVKSNRVVLIAADTGAGKSTQVPQYIIEAGFDKIACTQPRRIACYSLARRVSYESLDVYGSEIAYQVRFEGTKTEKTRILFLTEGLLLRQATADPKLSMYSVVIVDEVHERHVTCDFLLGVLKRLLAIRQDLRVVLMSATINAKLFSEYFDAPVIEIPGRMYPVSIHYLPNEKEDRNVVDEKLFAERSRSVIKQSILSKGGKISAAPYLQIMERIDQTVPESERGDLLVFISGMQEITTLAEELRNYAQHTKKWIVLMLHSTLSVAEQEKVFDIAPPGVRKCILSTNIAETSVTIDGIRFIIDSGKVKEMGYEASTSVSKLAEYWIAKSSAKQRAGRAGRTGPGECFRFYSKNEYEKLNEFPVPEILRTSLESVVLQIRAYGLGNPRHFDFIESPPEENIVHSITRLQDLRALDVQENITPLGRVLAVLPVDVVIGKLMVLGTISDLLNPTLILAAALSVPSPLARVDESKTAIVRNRNALMSEDGDPFTLLNLYTEWLQIKARKQESTRNWCLRRGVEEQRLYEMVKLEKQFEEVLNENLRRGSDDDGDDENDSQRESNNEDEDSGNVRLGKRSRDGRGGREDPAWNDPEARLRRRQRAILERQKREQGAGKRKVLKLETDDNIDYGNDVDESLPVSDIAAGSINELEFALKHDPKHLLEKSSVASLTNRDIAVLKLILCSGLYPQLAIRDDANAHKRATEHVFHTKTKRFIFMHPSSVFAVHPEFLLPMGEGPKLPPTAPGGFDRMRSVTADSKTPELLCFVELLQTTKPFLTNVFRVPAVSACLLFARSMHVSWNHLHVVIDGWLHLSFPNREMAEKCLILSSWLRAAWDLVIWQRLERVPANLTKTEEASRDTSEITIGTIVQDDSNGSDYAEEDKKGKNRRKRYLELNHFEFIPSCMMRIREDWINGWLKRGNIASDFQDLEPEDIMDRLGQFLDIEFNGLVERLRPQDLPSYFGYDPYNSCQSSHVDVTPHIRYFFAEPPPLLSSTLKSLLEIPDESDIEVQPKVDKRVVRSNGGDGKKNSSKSIDAGPTSQQGGSRLRFECNSCGSVLLLTPVEILRHRASSSQIGEAQQYSEMLGSHGPLSDEAAASMNLQSLCLQLPKGMHFKDILKGFFGFEYRRIKMFQADDGSLNAYVLFKDHPRAKEVKDRIAQQSPRIIVQWPMEGDFLPRESFYNKPSNPTHILEFILPEPLPKDEWILVLTHCWHATIISDPRPFPDGDLKHRVYAEFASIEDASNCHYYVNTKTLIRANIISQRNGASSRRPSSSAPSPTLIAVAPLCTPQPQLYTPNYDFSIPSHVGSRKRKLWSPPPSRNYENFRIVERVDRQFDMPPPAAVRRRKSISPRKSLSPRRSPPPRHSSPPHITSPPLPQRLEYSINSAPATVTRDSIGITIPSATPDSMYSLHGNDFSSAGSNSNNTNNSGTPFDASIVLDNIPQQLIKPLFQQFINTMMTNMQAPVAPPAPAHQHAETFLNNMNLIHTPPKQPASSSLPPTLPPPEASEFKSKYWPSPGIPTNILYIMGIPDGYEIDKIWAPYQPKHIHLRTSRSRRDTYVFAEFKTVDEVRIVLWHSVGLEADGKPILTGYGKLNE</sequence>
<feature type="region of interest" description="Disordered" evidence="6">
    <location>
        <begin position="1"/>
        <end position="43"/>
    </location>
</feature>
<dbReference type="InterPro" id="IPR001650">
    <property type="entry name" value="Helicase_C-like"/>
</dbReference>
<dbReference type="PROSITE" id="PS00690">
    <property type="entry name" value="DEAH_ATP_HELICASE"/>
    <property type="match status" value="1"/>
</dbReference>
<dbReference type="InterPro" id="IPR048333">
    <property type="entry name" value="HA2_WH"/>
</dbReference>
<dbReference type="PROSITE" id="PS51192">
    <property type="entry name" value="HELICASE_ATP_BIND_1"/>
    <property type="match status" value="1"/>
</dbReference>
<reference evidence="9 10" key="1">
    <citation type="journal article" date="2019" name="Sci. Rep.">
        <title>Comparative genomics of chytrid fungi reveal insights into the obligate biotrophic and pathogenic lifestyle of Synchytrium endobioticum.</title>
        <authorList>
            <person name="van de Vossenberg B.T.L.H."/>
            <person name="Warris S."/>
            <person name="Nguyen H.D.T."/>
            <person name="van Gent-Pelzer M.P.E."/>
            <person name="Joly D.L."/>
            <person name="van de Geest H.C."/>
            <person name="Bonants P.J.M."/>
            <person name="Smith D.S."/>
            <person name="Levesque C.A."/>
            <person name="van der Lee T.A.J."/>
        </authorList>
    </citation>
    <scope>NUCLEOTIDE SEQUENCE [LARGE SCALE GENOMIC DNA]</scope>
    <source>
        <strain evidence="9 10">LEV6574</strain>
    </source>
</reference>
<dbReference type="GO" id="GO:0016787">
    <property type="term" value="F:hydrolase activity"/>
    <property type="evidence" value="ECO:0007669"/>
    <property type="project" value="UniProtKB-KW"/>
</dbReference>
<feature type="compositionally biased region" description="Basic and acidic residues" evidence="6">
    <location>
        <begin position="748"/>
        <end position="767"/>
    </location>
</feature>
<dbReference type="VEuPathDB" id="FungiDB:SeMB42_g02240"/>
<evidence type="ECO:0000256" key="1">
    <source>
        <dbReference type="ARBA" id="ARBA00012552"/>
    </source>
</evidence>
<evidence type="ECO:0000256" key="4">
    <source>
        <dbReference type="ARBA" id="ARBA00022806"/>
    </source>
</evidence>
<keyword evidence="4" id="KW-0347">Helicase</keyword>
<proteinExistence type="predicted"/>